<gene>
    <name evidence="2" type="ORF">Clopa_3409</name>
</gene>
<keyword evidence="1" id="KW-1133">Transmembrane helix</keyword>
<dbReference type="RefSeq" id="WP_015616488.1">
    <property type="nucleotide sequence ID" value="NC_021182.1"/>
</dbReference>
<dbReference type="EMBL" id="CP003261">
    <property type="protein sequence ID" value="AGK98203.1"/>
    <property type="molecule type" value="Genomic_DNA"/>
</dbReference>
<protein>
    <submittedName>
        <fullName evidence="2">Uncharacterized protein</fullName>
    </submittedName>
</protein>
<dbReference type="eggNOG" id="ENOG5032854">
    <property type="taxonomic scope" value="Bacteria"/>
</dbReference>
<feature type="transmembrane region" description="Helical" evidence="1">
    <location>
        <begin position="12"/>
        <end position="31"/>
    </location>
</feature>
<reference evidence="2 3" key="1">
    <citation type="submission" date="2012-01" db="EMBL/GenBank/DDBJ databases">
        <title>Complete sequence of chromosome of Clostridium pasteurianum BC1.</title>
        <authorList>
            <consortium name="US DOE Joint Genome Institute"/>
            <person name="Lucas S."/>
            <person name="Han J."/>
            <person name="Lapidus A."/>
            <person name="Cheng J.-F."/>
            <person name="Goodwin L."/>
            <person name="Pitluck S."/>
            <person name="Peters L."/>
            <person name="Mikhailova N."/>
            <person name="Teshima H."/>
            <person name="Detter J.C."/>
            <person name="Han C."/>
            <person name="Tapia R."/>
            <person name="Land M."/>
            <person name="Hauser L."/>
            <person name="Kyrpides N."/>
            <person name="Ivanova N."/>
            <person name="Pagani I."/>
            <person name="Dunn J."/>
            <person name="Taghavi S."/>
            <person name="Francis A."/>
            <person name="van der Lelie D."/>
            <person name="Woyke T."/>
        </authorList>
    </citation>
    <scope>NUCLEOTIDE SEQUENCE [LARGE SCALE GENOMIC DNA]</scope>
    <source>
        <strain evidence="2 3">BC1</strain>
    </source>
</reference>
<organism evidence="2 3">
    <name type="scientific">Clostridium pasteurianum BC1</name>
    <dbReference type="NCBI Taxonomy" id="86416"/>
    <lineage>
        <taxon>Bacteria</taxon>
        <taxon>Bacillati</taxon>
        <taxon>Bacillota</taxon>
        <taxon>Clostridia</taxon>
        <taxon>Eubacteriales</taxon>
        <taxon>Clostridiaceae</taxon>
        <taxon>Clostridium</taxon>
    </lineage>
</organism>
<proteinExistence type="predicted"/>
<keyword evidence="1" id="KW-0472">Membrane</keyword>
<dbReference type="STRING" id="86416.Clopa_3409"/>
<sequence length="392" mass="43223">MNSNRKKGSVLILMLAVVALILVFVTSLVIVNTSTHKVQISTDTVNRVNYIAESGIEVAWANYFANYTNASNIDSYITNLNSKLKTITDNKSLKSQDGSIWVSTLYIDTSSYRIVSTATNGNITKTLYHIIQVNDLNSGSDSHNILSPLFSTKRKFMIFNVTTNSNSDNNLNFLVKPGNDKKTYDEKFLFLNIGQYQNNFNNTDYSFSKNNGGNSGIKAISNSFFVFPVSDCTLPGIKSSSNNDEWITYPNTNVQYYVSSTSVANSINNSNLTSPNNAFIQGLVTNKDKVRVIIINGDITLDNIDTIHANTYLNNLIVYCTGTINLNNCNIQSGSNGNNGQSDINICFIGNNLNVQGANTVSYVYGNNFNSNDDATIKKIIGENITADVTWR</sequence>
<evidence type="ECO:0000313" key="2">
    <source>
        <dbReference type="EMBL" id="AGK98203.1"/>
    </source>
</evidence>
<accession>R4K6M2</accession>
<dbReference type="Proteomes" id="UP000013523">
    <property type="component" value="Chromosome"/>
</dbReference>
<evidence type="ECO:0000313" key="3">
    <source>
        <dbReference type="Proteomes" id="UP000013523"/>
    </source>
</evidence>
<name>R4K6M2_CLOPA</name>
<dbReference type="AlphaFoldDB" id="R4K6M2"/>
<dbReference type="PATRIC" id="fig|86416.3.peg.3403"/>
<evidence type="ECO:0000256" key="1">
    <source>
        <dbReference type="SAM" id="Phobius"/>
    </source>
</evidence>
<keyword evidence="1" id="KW-0812">Transmembrane</keyword>
<dbReference type="KEGG" id="cpas:Clopa_3409"/>
<dbReference type="HOGENOM" id="CLU_703393_0_0_9"/>
<dbReference type="OrthoDB" id="1784713at2"/>
<keyword evidence="3" id="KW-1185">Reference proteome</keyword>